<keyword evidence="6" id="KW-1185">Reference proteome</keyword>
<evidence type="ECO:0000259" key="4">
    <source>
        <dbReference type="Pfam" id="PF25358"/>
    </source>
</evidence>
<dbReference type="InterPro" id="IPR007855">
    <property type="entry name" value="RDRP"/>
</dbReference>
<comment type="caution">
    <text evidence="5">The sequence shown here is derived from an EMBL/GenBank/DDBJ whole genome shotgun (WGS) entry which is preliminary data.</text>
</comment>
<proteinExistence type="inferred from homology"/>
<keyword evidence="1" id="KW-0694">RNA-binding</keyword>
<dbReference type="EMBL" id="JAZAVJ010000007">
    <property type="protein sequence ID" value="KAK7423872.1"/>
    <property type="molecule type" value="Genomic_DNA"/>
</dbReference>
<sequence length="1247" mass="140926">MEVFLSNVPQDLSDDALAQELRPFMNALGILDWMCDKPRRKTQAWVKFLEASDAQKFLDCHEKVKGKPHQGNENAHPSGLLGPRVRGRDMARLYILATPIYADKSQRTLDKHTISHLKQKREKQTRTSKRHDSHEPIPSVMITQVACGHNVFDENNNTLLFAERSRLLNIFSSSVTFTQKLISLTIRSVSASITRLEFYNHTIQDFIADSRGSSMTLILTEPPRMYEPAPVKGPAKWERVPHSRVWWSLGSHMATNLVYRITLPNTNGLTQLVKLLKRRDILEVTHDHIPERGDGEIPNLQQVFDIRLETLRLSGSLPFPLLFQVEALIRNNYLQPKGGYQLLDIMEHVSIDSINKEVAFPVTTDAMKQLLQRIPYPCPGTDPAELDAVELMRKVMDAEYDARDDNPQRDRIYGIKIPTHQAWVFRAMVTPTRVLLTGPEAESRNRVLRMFPSHNDHFLRVTFCDEDGQDLAFNPQVSNEQIFLRYKDVLNRGLSIAGRHFSFLGFSHSSLRSHSVWFMAPFSDERNSQPQDYNTILSSLGDFRNIRVPAKCAARIGQAFSETPYAVPLTECDIKIRQIPDVKSADGSRVFSDGVGTISWEALDEIWPRLSVQSGLPTCLQIRLGGYKGMLSLDARLDGKVICLRKESMMKFPSNDLTELGICDTSSKPLRLFLNRQMIKILEDMGTKDEWFLRMQKKALDVFRAVTANATNTGAFLQRQSSGLNMGFPKLVTQLDKMGIDYRRDAFMKSAVDHMILRELRLLKHKARIPIDQGVTLFGVMDETGFLEENQVYVTYDRTWNRSERRMDTSLKDGWVIVTRSPALHPGDVRVAQMVTPPNGHPLLALQNCIVFSQKGARDLPSQLSGGDLDGDLYNIIWDQGAIPSRMFSPADYPRVTPAALSRDVTRDDITDFFIDFMKTDLLGVIATRHVILADAKDEGTLDLDCVILANMHSTAVDFSKTGIPVSFSKLPRAPRFRPDFLAAAPPVELHDLGQIGFINDSEDDDEGATMTSAKHKYYLSEKILGRLFRNVDEKKIWDEDIQRKVPTGGPSVWDQLLGLVEARLAKYDLDIDWERKSQEAWKIRNLYDTSISNLMFDYSENARSPLTEVEVFCGFILNKRGGPTRRQRDSSIKLKEEIDRVMTWMVKLIRDRGTSNDDTTSNFSVAHGKESVIELCWACLAIGCIKDAGASPLYHGTGELRSFQVVAACCLVKELNALVQNMTVNTAGGEVGVGRGSGKTMNLAMR</sequence>
<comment type="catalytic activity">
    <reaction evidence="1">
        <text>RNA(n) + a ribonucleoside 5'-triphosphate = RNA(n+1) + diphosphate</text>
        <dbReference type="Rhea" id="RHEA:21248"/>
        <dbReference type="Rhea" id="RHEA-COMP:14527"/>
        <dbReference type="Rhea" id="RHEA-COMP:17342"/>
        <dbReference type="ChEBI" id="CHEBI:33019"/>
        <dbReference type="ChEBI" id="CHEBI:61557"/>
        <dbReference type="ChEBI" id="CHEBI:140395"/>
        <dbReference type="EC" id="2.7.7.48"/>
    </reaction>
</comment>
<accession>A0ABR1HST1</accession>
<dbReference type="PANTHER" id="PTHR23079">
    <property type="entry name" value="RNA-DEPENDENT RNA POLYMERASE"/>
    <property type="match status" value="1"/>
</dbReference>
<dbReference type="CDD" id="cd00590">
    <property type="entry name" value="RRM_SF"/>
    <property type="match status" value="1"/>
</dbReference>
<gene>
    <name evidence="5" type="ORF">QQX98_000743</name>
</gene>
<evidence type="ECO:0000313" key="6">
    <source>
        <dbReference type="Proteomes" id="UP001498476"/>
    </source>
</evidence>
<dbReference type="InterPro" id="IPR057596">
    <property type="entry name" value="RDRP_core"/>
</dbReference>
<dbReference type="PANTHER" id="PTHR23079:SF17">
    <property type="entry name" value="RNA-DEPENDENT RNA POLYMERASE"/>
    <property type="match status" value="1"/>
</dbReference>
<keyword evidence="1" id="KW-0808">Transferase</keyword>
<evidence type="ECO:0000313" key="5">
    <source>
        <dbReference type="EMBL" id="KAK7423872.1"/>
    </source>
</evidence>
<keyword evidence="1" id="KW-0696">RNA-directed RNA polymerase</keyword>
<dbReference type="InterPro" id="IPR057503">
    <property type="entry name" value="PH_RdRP"/>
</dbReference>
<feature type="region of interest" description="Disordered" evidence="2">
    <location>
        <begin position="114"/>
        <end position="134"/>
    </location>
</feature>
<feature type="compositionally biased region" description="Basic and acidic residues" evidence="2">
    <location>
        <begin position="122"/>
        <end position="134"/>
    </location>
</feature>
<evidence type="ECO:0000256" key="1">
    <source>
        <dbReference type="RuleBase" id="RU363098"/>
    </source>
</evidence>
<protein>
    <recommendedName>
        <fullName evidence="1">RNA-dependent RNA polymerase</fullName>
        <ecNumber evidence="1">2.7.7.48</ecNumber>
    </recommendedName>
</protein>
<feature type="domain" description="RDRP core" evidence="3">
    <location>
        <begin position="429"/>
        <end position="1032"/>
    </location>
</feature>
<dbReference type="Pfam" id="PF25358">
    <property type="entry name" value="PH_fung_RdRP"/>
    <property type="match status" value="1"/>
</dbReference>
<dbReference type="EC" id="2.7.7.48" evidence="1"/>
<dbReference type="Proteomes" id="UP001498476">
    <property type="component" value="Unassembled WGS sequence"/>
</dbReference>
<comment type="similarity">
    <text evidence="1">Belongs to the RdRP family.</text>
</comment>
<evidence type="ECO:0000259" key="3">
    <source>
        <dbReference type="Pfam" id="PF05183"/>
    </source>
</evidence>
<reference evidence="5 6" key="1">
    <citation type="journal article" date="2025" name="Microbiol. Resour. Announc.">
        <title>Draft genome sequences for Neonectria magnoliae and Neonectria punicea, canker pathogens of Liriodendron tulipifera and Acer saccharum in West Virginia.</title>
        <authorList>
            <person name="Petronek H.M."/>
            <person name="Kasson M.T."/>
            <person name="Metheny A.M."/>
            <person name="Stauder C.M."/>
            <person name="Lovett B."/>
            <person name="Lynch S.C."/>
            <person name="Garnas J.R."/>
            <person name="Kasson L.R."/>
            <person name="Stajich J.E."/>
        </authorList>
    </citation>
    <scope>NUCLEOTIDE SEQUENCE [LARGE SCALE GENOMIC DNA]</scope>
    <source>
        <strain evidence="5 6">NRRL 64653</strain>
    </source>
</reference>
<keyword evidence="1" id="KW-0548">Nucleotidyltransferase</keyword>
<dbReference type="Pfam" id="PF05183">
    <property type="entry name" value="RdRP"/>
    <property type="match status" value="1"/>
</dbReference>
<name>A0ABR1HST1_9HYPO</name>
<evidence type="ECO:0000256" key="2">
    <source>
        <dbReference type="SAM" id="MobiDB-lite"/>
    </source>
</evidence>
<organism evidence="5 6">
    <name type="scientific">Neonectria punicea</name>
    <dbReference type="NCBI Taxonomy" id="979145"/>
    <lineage>
        <taxon>Eukaryota</taxon>
        <taxon>Fungi</taxon>
        <taxon>Dikarya</taxon>
        <taxon>Ascomycota</taxon>
        <taxon>Pezizomycotina</taxon>
        <taxon>Sordariomycetes</taxon>
        <taxon>Hypocreomycetidae</taxon>
        <taxon>Hypocreales</taxon>
        <taxon>Nectriaceae</taxon>
        <taxon>Neonectria</taxon>
    </lineage>
</organism>
<feature type="domain" description="RdRP-like PH" evidence="4">
    <location>
        <begin position="140"/>
        <end position="286"/>
    </location>
</feature>